<dbReference type="Gene3D" id="3.40.50.720">
    <property type="entry name" value="NAD(P)-binding Rossmann-like Domain"/>
    <property type="match status" value="1"/>
</dbReference>
<keyword evidence="4 8" id="KW-0521">NADP</keyword>
<comment type="miscellaneous">
    <text evidence="8">During catalysis, the active site Cys acts as a nucleophile attacking the alpha-carbonyl group of tRNA-bound glutamate with the formation of a thioester intermediate between enzyme and glutamate, and the concomitant release of tRNA(Glu). The thioester intermediate is finally reduced by direct hydride transfer from NADPH, to form the product GSA.</text>
</comment>
<feature type="domain" description="Glutamyl-tRNA reductase N-terminal" evidence="12">
    <location>
        <begin position="6"/>
        <end position="179"/>
    </location>
</feature>
<evidence type="ECO:0000256" key="9">
    <source>
        <dbReference type="RuleBase" id="RU000584"/>
    </source>
</evidence>
<feature type="active site" description="Nucleophile" evidence="8">
    <location>
        <position position="50"/>
    </location>
</feature>
<dbReference type="RefSeq" id="WP_344253589.1">
    <property type="nucleotide sequence ID" value="NZ_BAAARE010000003.1"/>
</dbReference>
<feature type="binding site" evidence="8">
    <location>
        <begin position="212"/>
        <end position="217"/>
    </location>
    <ligand>
        <name>NADP(+)</name>
        <dbReference type="ChEBI" id="CHEBI:58349"/>
    </ligand>
</feature>
<dbReference type="SUPFAM" id="SSF69075">
    <property type="entry name" value="Glutamyl tRNA-reductase dimerization domain"/>
    <property type="match status" value="1"/>
</dbReference>
<evidence type="ECO:0000259" key="10">
    <source>
        <dbReference type="Pfam" id="PF00745"/>
    </source>
</evidence>
<dbReference type="InterPro" id="IPR036291">
    <property type="entry name" value="NAD(P)-bd_dom_sf"/>
</dbReference>
<proteinExistence type="inferred from homology"/>
<organism evidence="13 14">
    <name type="scientific">Terrabacter carboxydivorans</name>
    <dbReference type="NCBI Taxonomy" id="619730"/>
    <lineage>
        <taxon>Bacteria</taxon>
        <taxon>Bacillati</taxon>
        <taxon>Actinomycetota</taxon>
        <taxon>Actinomycetes</taxon>
        <taxon>Micrococcales</taxon>
        <taxon>Intrasporangiaceae</taxon>
        <taxon>Terrabacter</taxon>
    </lineage>
</organism>
<name>A0ABP5Y798_9MICO</name>
<dbReference type="InterPro" id="IPR036343">
    <property type="entry name" value="GluRdtase_N_sf"/>
</dbReference>
<gene>
    <name evidence="8" type="primary">hemA</name>
    <name evidence="13" type="ORF">GCM10009858_10390</name>
</gene>
<comment type="caution">
    <text evidence="13">The sequence shown here is derived from an EMBL/GenBank/DDBJ whole genome shotgun (WGS) entry which is preliminary data.</text>
</comment>
<accession>A0ABP5Y798</accession>
<evidence type="ECO:0000256" key="2">
    <source>
        <dbReference type="ARBA" id="ARBA00005916"/>
    </source>
</evidence>
<dbReference type="PANTHER" id="PTHR43013:SF1">
    <property type="entry name" value="GLUTAMYL-TRNA REDUCTASE"/>
    <property type="match status" value="1"/>
</dbReference>
<evidence type="ECO:0000259" key="12">
    <source>
        <dbReference type="Pfam" id="PF05201"/>
    </source>
</evidence>
<keyword evidence="14" id="KW-1185">Reference proteome</keyword>
<evidence type="ECO:0000256" key="5">
    <source>
        <dbReference type="ARBA" id="ARBA00023002"/>
    </source>
</evidence>
<dbReference type="PANTHER" id="PTHR43013">
    <property type="entry name" value="GLUTAMYL-TRNA REDUCTASE"/>
    <property type="match status" value="1"/>
</dbReference>
<dbReference type="Pfam" id="PF01488">
    <property type="entry name" value="Shikimate_DH"/>
    <property type="match status" value="1"/>
</dbReference>
<feature type="binding site" evidence="8">
    <location>
        <begin position="137"/>
        <end position="139"/>
    </location>
    <ligand>
        <name>substrate</name>
    </ligand>
</feature>
<dbReference type="InterPro" id="IPR018214">
    <property type="entry name" value="GluRdtase_CS"/>
</dbReference>
<dbReference type="Pfam" id="PF00745">
    <property type="entry name" value="GlutR_dimer"/>
    <property type="match status" value="1"/>
</dbReference>
<dbReference type="PIRSF" id="PIRSF000445">
    <property type="entry name" value="4pyrrol_synth_GluRdtase"/>
    <property type="match status" value="1"/>
</dbReference>
<dbReference type="Gene3D" id="3.30.460.30">
    <property type="entry name" value="Glutamyl-tRNA reductase, N-terminal domain"/>
    <property type="match status" value="1"/>
</dbReference>
<dbReference type="NCBIfam" id="TIGR01035">
    <property type="entry name" value="hemA"/>
    <property type="match status" value="1"/>
</dbReference>
<evidence type="ECO:0000313" key="13">
    <source>
        <dbReference type="EMBL" id="GAA2474933.1"/>
    </source>
</evidence>
<evidence type="ECO:0000313" key="14">
    <source>
        <dbReference type="Proteomes" id="UP001500730"/>
    </source>
</evidence>
<dbReference type="EMBL" id="BAAARE010000003">
    <property type="protein sequence ID" value="GAA2474933.1"/>
    <property type="molecule type" value="Genomic_DNA"/>
</dbReference>
<feature type="binding site" evidence="8">
    <location>
        <position position="132"/>
    </location>
    <ligand>
        <name>substrate</name>
    </ligand>
</feature>
<dbReference type="CDD" id="cd05213">
    <property type="entry name" value="NAD_bind_Glutamyl_tRNA_reduct"/>
    <property type="match status" value="1"/>
</dbReference>
<evidence type="ECO:0000256" key="8">
    <source>
        <dbReference type="HAMAP-Rule" id="MF_00087"/>
    </source>
</evidence>
<feature type="site" description="Important for activity" evidence="8">
    <location>
        <position position="122"/>
    </location>
</feature>
<dbReference type="PROSITE" id="PS00747">
    <property type="entry name" value="GLUTR"/>
    <property type="match status" value="1"/>
</dbReference>
<dbReference type="InterPro" id="IPR000343">
    <property type="entry name" value="4pyrrol_synth_GluRdtase"/>
</dbReference>
<dbReference type="Proteomes" id="UP001500730">
    <property type="component" value="Unassembled WGS sequence"/>
</dbReference>
<dbReference type="InterPro" id="IPR015895">
    <property type="entry name" value="4pyrrol_synth_GluRdtase_N"/>
</dbReference>
<dbReference type="EC" id="1.2.1.70" evidence="3 8"/>
<evidence type="ECO:0000256" key="4">
    <source>
        <dbReference type="ARBA" id="ARBA00022857"/>
    </source>
</evidence>
<keyword evidence="5 8" id="KW-0560">Oxidoreductase</keyword>
<comment type="similarity">
    <text evidence="2 8 9">Belongs to the glutamyl-tRNA reductase family.</text>
</comment>
<evidence type="ECO:0000256" key="3">
    <source>
        <dbReference type="ARBA" id="ARBA00012970"/>
    </source>
</evidence>
<dbReference type="InterPro" id="IPR015896">
    <property type="entry name" value="4pyrrol_synth_GluRdtase_dimer"/>
</dbReference>
<comment type="domain">
    <text evidence="8">Possesses an unusual extended V-shaped dimeric structure with each monomer consisting of three distinct domains arranged along a curved 'spinal' alpha-helix. The N-terminal catalytic domain specifically recognizes the glutamate moiety of the substrate. The second domain is the NADPH-binding domain, and the third C-terminal domain is responsible for dimerization.</text>
</comment>
<evidence type="ECO:0000256" key="1">
    <source>
        <dbReference type="ARBA" id="ARBA00005059"/>
    </source>
</evidence>
<evidence type="ECO:0000256" key="7">
    <source>
        <dbReference type="ARBA" id="ARBA00047464"/>
    </source>
</evidence>
<protein>
    <recommendedName>
        <fullName evidence="3 8">Glutamyl-tRNA reductase</fullName>
        <shortName evidence="8">GluTR</shortName>
        <ecNumber evidence="3 8">1.2.1.70</ecNumber>
    </recommendedName>
</protein>
<feature type="domain" description="Tetrapyrrole biosynthesis glutamyl-tRNA reductase dimerisation" evidence="10">
    <location>
        <begin position="345"/>
        <end position="443"/>
    </location>
</feature>
<dbReference type="InterPro" id="IPR006151">
    <property type="entry name" value="Shikm_DH/Glu-tRNA_Rdtase"/>
</dbReference>
<dbReference type="SUPFAM" id="SSF69742">
    <property type="entry name" value="Glutamyl tRNA-reductase catalytic, N-terminal domain"/>
    <property type="match status" value="1"/>
</dbReference>
<feature type="binding site" evidence="8">
    <location>
        <begin position="49"/>
        <end position="52"/>
    </location>
    <ligand>
        <name>substrate</name>
    </ligand>
</feature>
<dbReference type="InterPro" id="IPR036453">
    <property type="entry name" value="GluRdtase_dimer_dom_sf"/>
</dbReference>
<comment type="subunit">
    <text evidence="8">Homodimer.</text>
</comment>
<feature type="binding site" evidence="8">
    <location>
        <position position="143"/>
    </location>
    <ligand>
        <name>substrate</name>
    </ligand>
</feature>
<dbReference type="HAMAP" id="MF_00087">
    <property type="entry name" value="Glu_tRNA_reductase"/>
    <property type="match status" value="1"/>
</dbReference>
<dbReference type="Pfam" id="PF05201">
    <property type="entry name" value="GlutR_N"/>
    <property type="match status" value="1"/>
</dbReference>
<keyword evidence="6 8" id="KW-0627">Porphyrin biosynthesis</keyword>
<evidence type="ECO:0000256" key="6">
    <source>
        <dbReference type="ARBA" id="ARBA00023244"/>
    </source>
</evidence>
<comment type="pathway">
    <text evidence="1 8 9">Porphyrin-containing compound metabolism; protoporphyrin-IX biosynthesis; 5-aminolevulinate from L-glutamyl-tRNA(Glu): step 1/2.</text>
</comment>
<comment type="catalytic activity">
    <reaction evidence="7 8 9">
        <text>(S)-4-amino-5-oxopentanoate + tRNA(Glu) + NADP(+) = L-glutamyl-tRNA(Glu) + NADPH + H(+)</text>
        <dbReference type="Rhea" id="RHEA:12344"/>
        <dbReference type="Rhea" id="RHEA-COMP:9663"/>
        <dbReference type="Rhea" id="RHEA-COMP:9680"/>
        <dbReference type="ChEBI" id="CHEBI:15378"/>
        <dbReference type="ChEBI" id="CHEBI:57501"/>
        <dbReference type="ChEBI" id="CHEBI:57783"/>
        <dbReference type="ChEBI" id="CHEBI:58349"/>
        <dbReference type="ChEBI" id="CHEBI:78442"/>
        <dbReference type="ChEBI" id="CHEBI:78520"/>
        <dbReference type="EC" id="1.2.1.70"/>
    </reaction>
</comment>
<feature type="domain" description="Quinate/shikimate 5-dehydrogenase/glutamyl-tRNA reductase" evidence="11">
    <location>
        <begin position="195"/>
        <end position="327"/>
    </location>
</feature>
<sequence length="460" mass="48387">MSLLVIGLSHHTAPLSVLEALSERPDRAEAIAASVLGSATATEAVVLSTCNRLEVYASVPAFHPAVAAIGEALALAAGIEEPEEARPLPELPPGDPADALAARAEALADHLYVRYDDAAVAHAFTVACGLDSMAVGEAQILGQMRDSLAGAQGRGQVGESLNALFQGALRVGKRAHSETDIDQHSVSLVQIALEEAESVLGPLDRVVTAVVGAGGMSGLAAATAHRQGVGSLAIVNRTPERAERLATATSGVARAWAELPDVLAESDLVITCTGAVGHVITSQMLAESAARREGRPQFVVDLALPRDVEPVATWTHEVPGVTLVDLQALGLLLEGRADTTQVVRVRELVTGEVADYLTRRMEKSVAPTVAALRARAADLVATEMDRLDQRLPGLDETTRAEVALAVHRIVEKLLHTPTMRVKEFAMEGSGDDYAAALRELFDLEPKDVANVSTPPKRVQP</sequence>
<reference evidence="14" key="1">
    <citation type="journal article" date="2019" name="Int. J. Syst. Evol. Microbiol.">
        <title>The Global Catalogue of Microorganisms (GCM) 10K type strain sequencing project: providing services to taxonomists for standard genome sequencing and annotation.</title>
        <authorList>
            <consortium name="The Broad Institute Genomics Platform"/>
            <consortium name="The Broad Institute Genome Sequencing Center for Infectious Disease"/>
            <person name="Wu L."/>
            <person name="Ma J."/>
        </authorList>
    </citation>
    <scope>NUCLEOTIDE SEQUENCE [LARGE SCALE GENOMIC DNA]</scope>
    <source>
        <strain evidence="14">JCM 16259</strain>
    </source>
</reference>
<dbReference type="SUPFAM" id="SSF51735">
    <property type="entry name" value="NAD(P)-binding Rossmann-fold domains"/>
    <property type="match status" value="1"/>
</dbReference>
<comment type="function">
    <text evidence="8">Catalyzes the NADPH-dependent reduction of glutamyl-tRNA(Glu) to glutamate 1-semialdehyde (GSA).</text>
</comment>
<evidence type="ECO:0000259" key="11">
    <source>
        <dbReference type="Pfam" id="PF01488"/>
    </source>
</evidence>